<dbReference type="SUPFAM" id="SSF52540">
    <property type="entry name" value="P-loop containing nucleoside triphosphate hydrolases"/>
    <property type="match status" value="1"/>
</dbReference>
<dbReference type="InterPro" id="IPR025420">
    <property type="entry name" value="DUF4143"/>
</dbReference>
<dbReference type="STRING" id="1802397.A3J43_03850"/>
<feature type="domain" description="AAA" evidence="1">
    <location>
        <begin position="19"/>
        <end position="134"/>
    </location>
</feature>
<proteinExistence type="predicted"/>
<dbReference type="Proteomes" id="UP000176604">
    <property type="component" value="Unassembled WGS sequence"/>
</dbReference>
<feature type="domain" description="DUF4143" evidence="2">
    <location>
        <begin position="176"/>
        <end position="335"/>
    </location>
</feature>
<gene>
    <name evidence="3" type="ORF">A3J43_03850</name>
</gene>
<evidence type="ECO:0000313" key="4">
    <source>
        <dbReference type="Proteomes" id="UP000176604"/>
    </source>
</evidence>
<evidence type="ECO:0000259" key="2">
    <source>
        <dbReference type="Pfam" id="PF13635"/>
    </source>
</evidence>
<accession>A0A1F7UL89</accession>
<protein>
    <submittedName>
        <fullName evidence="3">AAA family ATPase</fullName>
    </submittedName>
</protein>
<comment type="caution">
    <text evidence="3">The sequence shown here is derived from an EMBL/GenBank/DDBJ whole genome shotgun (WGS) entry which is preliminary data.</text>
</comment>
<dbReference type="PANTHER" id="PTHR43566:SF2">
    <property type="entry name" value="DUF4143 DOMAIN-CONTAINING PROTEIN"/>
    <property type="match status" value="1"/>
</dbReference>
<dbReference type="InterPro" id="IPR041682">
    <property type="entry name" value="AAA_14"/>
</dbReference>
<evidence type="ECO:0000313" key="3">
    <source>
        <dbReference type="EMBL" id="OGL79005.1"/>
    </source>
</evidence>
<organism evidence="3 4">
    <name type="scientific">Candidatus Uhrbacteria bacterium RIFCSPHIGHO2_12_FULL_54_23</name>
    <dbReference type="NCBI Taxonomy" id="1802397"/>
    <lineage>
        <taxon>Bacteria</taxon>
        <taxon>Candidatus Uhriibacteriota</taxon>
    </lineage>
</organism>
<dbReference type="PANTHER" id="PTHR43566">
    <property type="entry name" value="CONSERVED PROTEIN"/>
    <property type="match status" value="1"/>
</dbReference>
<reference evidence="3 4" key="1">
    <citation type="journal article" date="2016" name="Nat. Commun.">
        <title>Thousands of microbial genomes shed light on interconnected biogeochemical processes in an aquifer system.</title>
        <authorList>
            <person name="Anantharaman K."/>
            <person name="Brown C.T."/>
            <person name="Hug L.A."/>
            <person name="Sharon I."/>
            <person name="Castelle C.J."/>
            <person name="Probst A.J."/>
            <person name="Thomas B.C."/>
            <person name="Singh A."/>
            <person name="Wilkins M.J."/>
            <person name="Karaoz U."/>
            <person name="Brodie E.L."/>
            <person name="Williams K.H."/>
            <person name="Hubbard S.S."/>
            <person name="Banfield J.F."/>
        </authorList>
    </citation>
    <scope>NUCLEOTIDE SEQUENCE [LARGE SCALE GENOMIC DNA]</scope>
</reference>
<dbReference type="InterPro" id="IPR027417">
    <property type="entry name" value="P-loop_NTPase"/>
</dbReference>
<dbReference type="Pfam" id="PF13173">
    <property type="entry name" value="AAA_14"/>
    <property type="match status" value="1"/>
</dbReference>
<sequence length="390" mass="44395">MYIERILAKQLKDSAAAFPVVALTGPRQSGKTTLVRHTFPQKKYVTLEDLDTRAFAQKDPRGFLNTYGTGAILDEVQRVPELFSYLQGIVDEAKHAGQFILTGSQNFLLHEGIIQTLAGRVAMHTLLPFSIAELQRAGALPKTSREYLFQGTYPRIYDDRVSPRTWYANYLLTYVERDVRQVKNVSDLGAFQQFLKMCAGRIGSLLNLSSLAHDCGITHNTARAWLSVLEASFVVFLLRPHHRNFNKRLVKMPKLYFYDTGIACALLGIERTDQLETHPLTGGIFESMVVAELIRGRLNRGRAPNIYFWRDKSGHEVDCLIEDHQQLISVEIKAGRTMVEEYLDGLQYWRSLSGDRNIPFLVYGGTERQKRKDVHVIGWKHIPGILQDEL</sequence>
<name>A0A1F7UL89_9BACT</name>
<dbReference type="AlphaFoldDB" id="A0A1F7UL89"/>
<dbReference type="Pfam" id="PF13635">
    <property type="entry name" value="DUF4143"/>
    <property type="match status" value="1"/>
</dbReference>
<dbReference type="EMBL" id="MGEF01000020">
    <property type="protein sequence ID" value="OGL79005.1"/>
    <property type="molecule type" value="Genomic_DNA"/>
</dbReference>
<evidence type="ECO:0000259" key="1">
    <source>
        <dbReference type="Pfam" id="PF13173"/>
    </source>
</evidence>